<dbReference type="InterPro" id="IPR028101">
    <property type="entry name" value="DUF4616"/>
</dbReference>
<keyword evidence="4" id="KW-1185">Reference proteome</keyword>
<evidence type="ECO:0000256" key="1">
    <source>
        <dbReference type="SAM" id="Coils"/>
    </source>
</evidence>
<keyword evidence="1" id="KW-0175">Coiled coil</keyword>
<dbReference type="PANTHER" id="PTHR14375">
    <property type="entry name" value="SIMILAR TO RIKEN CDNA 4931414P19"/>
    <property type="match status" value="1"/>
</dbReference>
<dbReference type="Pfam" id="PF15394">
    <property type="entry name" value="DUF4616"/>
    <property type="match status" value="1"/>
</dbReference>
<accession>A0A7M6DRP3</accession>
<feature type="compositionally biased region" description="Polar residues" evidence="2">
    <location>
        <begin position="30"/>
        <end position="43"/>
    </location>
</feature>
<feature type="coiled-coil region" evidence="1">
    <location>
        <begin position="64"/>
        <end position="98"/>
    </location>
</feature>
<dbReference type="PANTHER" id="PTHR14375:SF2">
    <property type="entry name" value="SIMILAR TO RIKEN CDNA 4931414P19"/>
    <property type="match status" value="1"/>
</dbReference>
<dbReference type="Proteomes" id="UP000594262">
    <property type="component" value="Unplaced"/>
</dbReference>
<evidence type="ECO:0000313" key="3">
    <source>
        <dbReference type="EnsemblMetazoa" id="CLYHEMP024847.1"/>
    </source>
</evidence>
<evidence type="ECO:0000256" key="2">
    <source>
        <dbReference type="SAM" id="MobiDB-lite"/>
    </source>
</evidence>
<dbReference type="GeneID" id="136811939"/>
<proteinExistence type="predicted"/>
<reference evidence="3" key="1">
    <citation type="submission" date="2021-01" db="UniProtKB">
        <authorList>
            <consortium name="EnsemblMetazoa"/>
        </authorList>
    </citation>
    <scope>IDENTIFICATION</scope>
</reference>
<protein>
    <submittedName>
        <fullName evidence="3">Uncharacterized protein</fullName>
    </submittedName>
</protein>
<organism evidence="3 4">
    <name type="scientific">Clytia hemisphaerica</name>
    <dbReference type="NCBI Taxonomy" id="252671"/>
    <lineage>
        <taxon>Eukaryota</taxon>
        <taxon>Metazoa</taxon>
        <taxon>Cnidaria</taxon>
        <taxon>Hydrozoa</taxon>
        <taxon>Hydroidolina</taxon>
        <taxon>Leptothecata</taxon>
        <taxon>Obeliida</taxon>
        <taxon>Clytiidae</taxon>
        <taxon>Clytia</taxon>
    </lineage>
</organism>
<dbReference type="OrthoDB" id="535509at2759"/>
<sequence length="287" mass="33251">MTRAAKRLCVTPQLNATSTPNGVKVLLPRNTGQDSPNASNNTLPMLDDSRDGSVVSQRDLDQVKDILNARISEQQNEIATLSRKYEDLKTLVMEMIQNGTQEKAKVRKLPPALSTHVHLAYEGLGVDINWRFRESYKTEHNKDVKMKVFSSLQTSKVEYEEKLMFRAIYRYFENLKRQEKEGTESKIAKRRTTRRHRLFLARDKVIKEGNDAELWQHACANVMSDEETDDEGPVKIRVFRRPDWRIDEFNELIDRIDSTLLQEKRIYGTPSTRRVYIAKLPQALVNG</sequence>
<dbReference type="EnsemblMetazoa" id="CLYHEMT024847.1">
    <property type="protein sequence ID" value="CLYHEMP024847.1"/>
    <property type="gene ID" value="CLYHEMG024847"/>
</dbReference>
<evidence type="ECO:0000313" key="4">
    <source>
        <dbReference type="Proteomes" id="UP000594262"/>
    </source>
</evidence>
<dbReference type="RefSeq" id="XP_066924649.1">
    <property type="nucleotide sequence ID" value="XM_067068548.1"/>
</dbReference>
<feature type="region of interest" description="Disordered" evidence="2">
    <location>
        <begin position="20"/>
        <end position="53"/>
    </location>
</feature>
<name>A0A7M6DRP3_9CNID</name>
<dbReference type="AlphaFoldDB" id="A0A7M6DRP3"/>